<dbReference type="EMBL" id="CAJFCW020000006">
    <property type="protein sequence ID" value="CAG9124381.1"/>
    <property type="molecule type" value="Genomic_DNA"/>
</dbReference>
<dbReference type="Proteomes" id="UP000783686">
    <property type="component" value="Unassembled WGS sequence"/>
</dbReference>
<dbReference type="PROSITE" id="PS51030">
    <property type="entry name" value="NUCLEAR_REC_DBD_2"/>
    <property type="match status" value="1"/>
</dbReference>
<keyword evidence="3" id="KW-0863">Zinc-finger</keyword>
<organism evidence="13 14">
    <name type="scientific">Bursaphelenchus okinawaensis</name>
    <dbReference type="NCBI Taxonomy" id="465554"/>
    <lineage>
        <taxon>Eukaryota</taxon>
        <taxon>Metazoa</taxon>
        <taxon>Ecdysozoa</taxon>
        <taxon>Nematoda</taxon>
        <taxon>Chromadorea</taxon>
        <taxon>Rhabditida</taxon>
        <taxon>Tylenchina</taxon>
        <taxon>Tylenchomorpha</taxon>
        <taxon>Aphelenchoidea</taxon>
        <taxon>Aphelenchoididae</taxon>
        <taxon>Bursaphelenchus</taxon>
    </lineage>
</organism>
<dbReference type="SUPFAM" id="SSF57716">
    <property type="entry name" value="Glucocorticoid receptor-like (DNA-binding domain)"/>
    <property type="match status" value="1"/>
</dbReference>
<dbReference type="AlphaFoldDB" id="A0A811LMM1"/>
<evidence type="ECO:0000313" key="14">
    <source>
        <dbReference type="Proteomes" id="UP000614601"/>
    </source>
</evidence>
<dbReference type="GO" id="GO:0009755">
    <property type="term" value="P:hormone-mediated signaling pathway"/>
    <property type="evidence" value="ECO:0007669"/>
    <property type="project" value="TreeGrafter"/>
</dbReference>
<comment type="caution">
    <text evidence="13">The sequence shown here is derived from an EMBL/GenBank/DDBJ whole genome shotgun (WGS) entry which is preliminary data.</text>
</comment>
<evidence type="ECO:0000259" key="11">
    <source>
        <dbReference type="PROSITE" id="PS51030"/>
    </source>
</evidence>
<evidence type="ECO:0000256" key="7">
    <source>
        <dbReference type="ARBA" id="ARBA00023163"/>
    </source>
</evidence>
<proteinExistence type="predicted"/>
<dbReference type="InterPro" id="IPR035500">
    <property type="entry name" value="NHR-like_dom_sf"/>
</dbReference>
<comment type="subcellular location">
    <subcellularLocation>
        <location evidence="1">Nucleus</location>
    </subcellularLocation>
</comment>
<dbReference type="GO" id="GO:0008270">
    <property type="term" value="F:zinc ion binding"/>
    <property type="evidence" value="ECO:0007669"/>
    <property type="project" value="UniProtKB-KW"/>
</dbReference>
<dbReference type="PROSITE" id="PS00031">
    <property type="entry name" value="NUCLEAR_REC_DBD_1"/>
    <property type="match status" value="1"/>
</dbReference>
<evidence type="ECO:0000256" key="9">
    <source>
        <dbReference type="ARBA" id="ARBA00023242"/>
    </source>
</evidence>
<evidence type="ECO:0000256" key="6">
    <source>
        <dbReference type="ARBA" id="ARBA00023125"/>
    </source>
</evidence>
<dbReference type="PANTHER" id="PTHR24086:SF15">
    <property type="entry name" value="NUCLEAR HORMONE RECEPTOR FTZ-F1"/>
    <property type="match status" value="1"/>
</dbReference>
<evidence type="ECO:0000259" key="12">
    <source>
        <dbReference type="PROSITE" id="PS51843"/>
    </source>
</evidence>
<dbReference type="OrthoDB" id="5771769at2759"/>
<evidence type="ECO:0000256" key="5">
    <source>
        <dbReference type="ARBA" id="ARBA00023015"/>
    </source>
</evidence>
<keyword evidence="4" id="KW-0862">Zinc</keyword>
<name>A0A811LMM1_9BILA</name>
<dbReference type="CDD" id="cd07167">
    <property type="entry name" value="NR_DBD_Lrh-1_like"/>
    <property type="match status" value="1"/>
</dbReference>
<keyword evidence="7" id="KW-0804">Transcription</keyword>
<evidence type="ECO:0000256" key="2">
    <source>
        <dbReference type="ARBA" id="ARBA00022723"/>
    </source>
</evidence>
<dbReference type="Pfam" id="PF00105">
    <property type="entry name" value="zf-C4"/>
    <property type="match status" value="1"/>
</dbReference>
<dbReference type="GO" id="GO:0004879">
    <property type="term" value="F:nuclear receptor activity"/>
    <property type="evidence" value="ECO:0007669"/>
    <property type="project" value="InterPro"/>
</dbReference>
<evidence type="ECO:0008006" key="15">
    <source>
        <dbReference type="Google" id="ProtNLM"/>
    </source>
</evidence>
<dbReference type="SMART" id="SM00399">
    <property type="entry name" value="ZnF_C4"/>
    <property type="match status" value="1"/>
</dbReference>
<dbReference type="Gene3D" id="3.30.50.10">
    <property type="entry name" value="Erythroid Transcription Factor GATA-1, subunit A"/>
    <property type="match status" value="1"/>
</dbReference>
<dbReference type="PROSITE" id="PS51843">
    <property type="entry name" value="NR_LBD"/>
    <property type="match status" value="1"/>
</dbReference>
<evidence type="ECO:0000256" key="4">
    <source>
        <dbReference type="ARBA" id="ARBA00022833"/>
    </source>
</evidence>
<dbReference type="Proteomes" id="UP000614601">
    <property type="component" value="Unassembled WGS sequence"/>
</dbReference>
<dbReference type="InterPro" id="IPR013088">
    <property type="entry name" value="Znf_NHR/GATA"/>
</dbReference>
<feature type="region of interest" description="Disordered" evidence="10">
    <location>
        <begin position="164"/>
        <end position="183"/>
    </location>
</feature>
<keyword evidence="5" id="KW-0805">Transcription regulation</keyword>
<dbReference type="FunFam" id="3.30.50.10:FF:000006">
    <property type="entry name" value="Nuclear receptor subfamily 5 group A member"/>
    <property type="match status" value="1"/>
</dbReference>
<dbReference type="EMBL" id="CAJFDH010000006">
    <property type="protein sequence ID" value="CAD5228354.1"/>
    <property type="molecule type" value="Genomic_DNA"/>
</dbReference>
<evidence type="ECO:0000256" key="1">
    <source>
        <dbReference type="ARBA" id="ARBA00004123"/>
    </source>
</evidence>
<evidence type="ECO:0000313" key="13">
    <source>
        <dbReference type="EMBL" id="CAD5228354.1"/>
    </source>
</evidence>
<keyword evidence="6" id="KW-0238">DNA-binding</keyword>
<reference evidence="13" key="1">
    <citation type="submission" date="2020-09" db="EMBL/GenBank/DDBJ databases">
        <authorList>
            <person name="Kikuchi T."/>
        </authorList>
    </citation>
    <scope>NUCLEOTIDE SEQUENCE</scope>
    <source>
        <strain evidence="13">SH1</strain>
    </source>
</reference>
<feature type="domain" description="Nuclear receptor" evidence="11">
    <location>
        <begin position="72"/>
        <end position="147"/>
    </location>
</feature>
<evidence type="ECO:0000256" key="3">
    <source>
        <dbReference type="ARBA" id="ARBA00022771"/>
    </source>
</evidence>
<dbReference type="GO" id="GO:0000978">
    <property type="term" value="F:RNA polymerase II cis-regulatory region sequence-specific DNA binding"/>
    <property type="evidence" value="ECO:0007669"/>
    <property type="project" value="TreeGrafter"/>
</dbReference>
<protein>
    <recommendedName>
        <fullName evidence="15">Nuclear receptor domain-containing protein</fullName>
    </recommendedName>
</protein>
<gene>
    <name evidence="13" type="ORF">BOKJ2_LOCUS12636</name>
</gene>
<keyword evidence="14" id="KW-1185">Reference proteome</keyword>
<keyword evidence="9" id="KW-0539">Nucleus</keyword>
<keyword evidence="2" id="KW-0479">Metal-binding</keyword>
<dbReference type="PRINTS" id="PR00047">
    <property type="entry name" value="STROIDFINGER"/>
</dbReference>
<feature type="domain" description="NR LBD" evidence="12">
    <location>
        <begin position="302"/>
        <end position="571"/>
    </location>
</feature>
<dbReference type="InterPro" id="IPR001628">
    <property type="entry name" value="Znf_hrmn_rcpt"/>
</dbReference>
<dbReference type="PANTHER" id="PTHR24086">
    <property type="entry name" value="NUCLEAR RECEPTOR SUBFAMILY 5 GROUP A"/>
    <property type="match status" value="1"/>
</dbReference>
<accession>A0A811LMM1</accession>
<evidence type="ECO:0000256" key="10">
    <source>
        <dbReference type="SAM" id="MobiDB-lite"/>
    </source>
</evidence>
<evidence type="ECO:0000256" key="8">
    <source>
        <dbReference type="ARBA" id="ARBA00023170"/>
    </source>
</evidence>
<keyword evidence="8" id="KW-0675">Receptor</keyword>
<dbReference type="InterPro" id="IPR000536">
    <property type="entry name" value="Nucl_hrmn_rcpt_lig-bd"/>
</dbReference>
<dbReference type="Gene3D" id="1.10.565.10">
    <property type="entry name" value="Retinoid X Receptor"/>
    <property type="match status" value="1"/>
</dbReference>
<dbReference type="GO" id="GO:0009888">
    <property type="term" value="P:tissue development"/>
    <property type="evidence" value="ECO:0007669"/>
    <property type="project" value="TreeGrafter"/>
</dbReference>
<sequence length="571" mass="64487">MKFETCPNQTVNLPKCIDTLSLESPSCSTPSSASSTPTNFKGIVNSSLINGQNMMTLMNRPVENASGYEDNKEPCPVCGDKVSGYHYGLLTCESCKGFFKRTVQNKKKYQCSGDEKCLVDKTCRKRCPRCRFKKCIERGMKVEAVREDRMRGGRNKFGTFYKQDRAQRRAQDPQRTQPTHQNNYNMYNGVIADQHVSSSTPDCYFDSRLKTTTYDVLQSPTLSSTNQFNDFRYPHDSLAAILSEQNHMNMRFQTPVTSAMLQNSVKSEPFDGPYIASASGQLAPQGNPLAAEPPYHLVHSSDYSTTAAAVAAAYHQPMLPMTSHQFISDTQMPICALPSEAVIIDEYYNGNSARMFQDMITAVTQHRNAMITLKNAKEASDSLDFLIKAVDEHLSEVINWTNSIRKFSSNSHDEQKYLLGNSWPLIHLINFSYNYVNGKVPASYRLNSGAEISAAYLALLGFTEQEHEWKELCEQLKRLDEYDYAALLCMALFSPSQQKGSSSVYSEIYCAWNAFNHNLPLNEIFMQFHSLAGRAQHFFLLSAQNITLPQLLSDILTLQQPQQTYYYPTMA</sequence>
<dbReference type="SUPFAM" id="SSF48508">
    <property type="entry name" value="Nuclear receptor ligand-binding domain"/>
    <property type="match status" value="1"/>
</dbReference>
<dbReference type="GO" id="GO:0090575">
    <property type="term" value="C:RNA polymerase II transcription regulator complex"/>
    <property type="evidence" value="ECO:0007669"/>
    <property type="project" value="TreeGrafter"/>
</dbReference>
<dbReference type="InterPro" id="IPR016355">
    <property type="entry name" value="NR5-like"/>
</dbReference>